<comment type="caution">
    <text evidence="1">The sequence shown here is derived from an EMBL/GenBank/DDBJ whole genome shotgun (WGS) entry which is preliminary data.</text>
</comment>
<dbReference type="AlphaFoldDB" id="A0A9W7G638"/>
<keyword evidence="2" id="KW-1185">Reference proteome</keyword>
<sequence>MYHPNITDPALKALANIMGPQSYKEFKAAFQMKRTTIRSSIIPIKAFWCRDCQGVLRPPQAHLVSCTLGHLRAGQGIQCSCRKSVMERIGKALLKSSPEYEDVKEQSPIETMSPRTQKIDHTFAYKGYRAVIEWDGGQHFADCESKFESTFKYLNKMDKLKLNAIHDGKPVRGHRVKFLVRMAYITNPVNKSKKLIKHFKDVVDNLTSEELNGDKVIFICLPEDEDKYTPRGLPKHESTWDDAL</sequence>
<evidence type="ECO:0000313" key="2">
    <source>
        <dbReference type="Proteomes" id="UP001165065"/>
    </source>
</evidence>
<protein>
    <submittedName>
        <fullName evidence="1">Uncharacterized protein</fullName>
    </submittedName>
</protein>
<organism evidence="1 2">
    <name type="scientific">Triparma columacea</name>
    <dbReference type="NCBI Taxonomy" id="722753"/>
    <lineage>
        <taxon>Eukaryota</taxon>
        <taxon>Sar</taxon>
        <taxon>Stramenopiles</taxon>
        <taxon>Ochrophyta</taxon>
        <taxon>Bolidophyceae</taxon>
        <taxon>Parmales</taxon>
        <taxon>Triparmaceae</taxon>
        <taxon>Triparma</taxon>
    </lineage>
</organism>
<accession>A0A9W7G638</accession>
<dbReference type="Proteomes" id="UP001165065">
    <property type="component" value="Unassembled WGS sequence"/>
</dbReference>
<dbReference type="OrthoDB" id="10403605at2759"/>
<evidence type="ECO:0000313" key="1">
    <source>
        <dbReference type="EMBL" id="GMI37290.1"/>
    </source>
</evidence>
<proteinExistence type="predicted"/>
<dbReference type="EMBL" id="BRYA01000998">
    <property type="protein sequence ID" value="GMI37290.1"/>
    <property type="molecule type" value="Genomic_DNA"/>
</dbReference>
<gene>
    <name evidence="1" type="ORF">TrCOL_g11106</name>
</gene>
<name>A0A9W7G638_9STRA</name>
<reference evidence="2" key="1">
    <citation type="journal article" date="2023" name="Commun. Biol.">
        <title>Genome analysis of Parmales, the sister group of diatoms, reveals the evolutionary specialization of diatoms from phago-mixotrophs to photoautotrophs.</title>
        <authorList>
            <person name="Ban H."/>
            <person name="Sato S."/>
            <person name="Yoshikawa S."/>
            <person name="Yamada K."/>
            <person name="Nakamura Y."/>
            <person name="Ichinomiya M."/>
            <person name="Sato N."/>
            <person name="Blanc-Mathieu R."/>
            <person name="Endo H."/>
            <person name="Kuwata A."/>
            <person name="Ogata H."/>
        </authorList>
    </citation>
    <scope>NUCLEOTIDE SEQUENCE [LARGE SCALE GENOMIC DNA]</scope>
</reference>